<dbReference type="GO" id="GO:0015078">
    <property type="term" value="F:proton transmembrane transporter activity"/>
    <property type="evidence" value="ECO:0007669"/>
    <property type="project" value="InterPro"/>
</dbReference>
<sequence>MPNIAPRLRMTSIRQMTRSITNADDNLKIPFAATTYKPQLVEHMQEPHSVTPDGDPNANHGSYSRHKISTSQATTYDCSIKYRLAEPPSLPSTTCPGLASIGPGVGQGTAARQAVEGIARQPEAEGKIRGTLLLSLAFMEALTIYGLVVALALLFANPFV</sequence>
<evidence type="ECO:0000256" key="1">
    <source>
        <dbReference type="ARBA" id="ARBA00002351"/>
    </source>
</evidence>
<dbReference type="PROSITE" id="PS00605">
    <property type="entry name" value="ATPASE_C"/>
    <property type="match status" value="1"/>
</dbReference>
<feature type="transmembrane region" description="Helical" evidence="18">
    <location>
        <begin position="132"/>
        <end position="156"/>
    </location>
</feature>
<comment type="function">
    <text evidence="1">This protein is one of the chains of the nonenzymatic membrane component (F0) of mitochondrial ATPase.</text>
</comment>
<dbReference type="InterPro" id="IPR000454">
    <property type="entry name" value="ATP_synth_F0_csu"/>
</dbReference>
<evidence type="ECO:0000256" key="11">
    <source>
        <dbReference type="ARBA" id="ARBA00023065"/>
    </source>
</evidence>
<organism evidence="21 22">
    <name type="scientific">Vigna unguiculata</name>
    <name type="common">Cowpea</name>
    <dbReference type="NCBI Taxonomy" id="3917"/>
    <lineage>
        <taxon>Eukaryota</taxon>
        <taxon>Viridiplantae</taxon>
        <taxon>Streptophyta</taxon>
        <taxon>Embryophyta</taxon>
        <taxon>Tracheophyta</taxon>
        <taxon>Spermatophyta</taxon>
        <taxon>Magnoliopsida</taxon>
        <taxon>eudicotyledons</taxon>
        <taxon>Gunneridae</taxon>
        <taxon>Pentapetalae</taxon>
        <taxon>rosids</taxon>
        <taxon>fabids</taxon>
        <taxon>Fabales</taxon>
        <taxon>Fabaceae</taxon>
        <taxon>Papilionoideae</taxon>
        <taxon>50 kb inversion clade</taxon>
        <taxon>NPAAA clade</taxon>
        <taxon>indigoferoid/millettioid clade</taxon>
        <taxon>Phaseoleae</taxon>
        <taxon>Vigna</taxon>
    </lineage>
</organism>
<keyword evidence="15" id="KW-0066">ATP synthesis</keyword>
<dbReference type="PANTHER" id="PTHR10031">
    <property type="entry name" value="ATP SYNTHASE LIPID-BINDING PROTEIN, MITOCHONDRIAL"/>
    <property type="match status" value="1"/>
</dbReference>
<dbReference type="PRINTS" id="PR00124">
    <property type="entry name" value="ATPASEC"/>
</dbReference>
<comment type="subcellular location">
    <subcellularLocation>
        <location evidence="2">Membrane</location>
        <topology evidence="2">Multi-pass membrane protein</topology>
    </subcellularLocation>
</comment>
<feature type="domain" description="V-ATPase proteolipid subunit C-like" evidence="20">
    <location>
        <begin position="97"/>
        <end position="152"/>
    </location>
</feature>
<evidence type="ECO:0000256" key="2">
    <source>
        <dbReference type="ARBA" id="ARBA00004141"/>
    </source>
</evidence>
<evidence type="ECO:0000256" key="15">
    <source>
        <dbReference type="ARBA" id="ARBA00023310"/>
    </source>
</evidence>
<dbReference type="GO" id="GO:0045259">
    <property type="term" value="C:proton-transporting ATP synthase complex"/>
    <property type="evidence" value="ECO:0007669"/>
    <property type="project" value="UniProtKB-KW"/>
</dbReference>
<evidence type="ECO:0000256" key="17">
    <source>
        <dbReference type="ARBA" id="ARBA00032869"/>
    </source>
</evidence>
<keyword evidence="6 18" id="KW-0813">Transport</keyword>
<dbReference type="GO" id="GO:0008289">
    <property type="term" value="F:lipid binding"/>
    <property type="evidence" value="ECO:0007669"/>
    <property type="project" value="UniProtKB-KW"/>
</dbReference>
<dbReference type="CDD" id="cd18183">
    <property type="entry name" value="ATP-synt_Fo_c_ATPH"/>
    <property type="match status" value="1"/>
</dbReference>
<keyword evidence="22" id="KW-1185">Reference proteome</keyword>
<evidence type="ECO:0000256" key="14">
    <source>
        <dbReference type="ARBA" id="ARBA00023136"/>
    </source>
</evidence>
<keyword evidence="13 18" id="KW-0446">Lipid-binding</keyword>
<dbReference type="PANTHER" id="PTHR10031:SF48">
    <property type="entry name" value="ATP SYNTHASE SUBUNIT C, CHLOROPLASTIC"/>
    <property type="match status" value="1"/>
</dbReference>
<keyword evidence="10 18" id="KW-1133">Transmembrane helix</keyword>
<keyword evidence="11 18" id="KW-0406">Ion transport</keyword>
<evidence type="ECO:0000256" key="8">
    <source>
        <dbReference type="ARBA" id="ARBA00022692"/>
    </source>
</evidence>
<keyword evidence="8 18" id="KW-0812">Transmembrane</keyword>
<accession>A0A4D6KQB0</accession>
<evidence type="ECO:0000256" key="5">
    <source>
        <dbReference type="ARBA" id="ARBA00020939"/>
    </source>
</evidence>
<evidence type="ECO:0000313" key="22">
    <source>
        <dbReference type="Proteomes" id="UP000501690"/>
    </source>
</evidence>
<feature type="region of interest" description="Disordered" evidence="19">
    <location>
        <begin position="46"/>
        <end position="66"/>
    </location>
</feature>
<evidence type="ECO:0000259" key="20">
    <source>
        <dbReference type="Pfam" id="PF00137"/>
    </source>
</evidence>
<evidence type="ECO:0000256" key="16">
    <source>
        <dbReference type="ARBA" id="ARBA00025198"/>
    </source>
</evidence>
<gene>
    <name evidence="21" type="ORF">DEO72_LG1g2486</name>
</gene>
<reference evidence="21 22" key="1">
    <citation type="submission" date="2019-04" db="EMBL/GenBank/DDBJ databases">
        <title>An improved genome assembly and genetic linkage map for asparagus bean, Vigna unguiculata ssp. sesquipedialis.</title>
        <authorList>
            <person name="Xia Q."/>
            <person name="Zhang R."/>
            <person name="Dong Y."/>
        </authorList>
    </citation>
    <scope>NUCLEOTIDE SEQUENCE [LARGE SCALE GENOMIC DNA]</scope>
    <source>
        <tissue evidence="21">Leaf</tissue>
    </source>
</reference>
<keyword evidence="14 18" id="KW-0472">Membrane</keyword>
<keyword evidence="7" id="KW-0138">CF(0)</keyword>
<evidence type="ECO:0000256" key="4">
    <source>
        <dbReference type="ARBA" id="ARBA00011648"/>
    </source>
</evidence>
<comment type="similarity">
    <text evidence="3 18">Belongs to the ATPase C chain family.</text>
</comment>
<evidence type="ECO:0000256" key="7">
    <source>
        <dbReference type="ARBA" id="ARBA00022547"/>
    </source>
</evidence>
<dbReference type="NCBIfam" id="TIGR01260">
    <property type="entry name" value="ATP_synt_c"/>
    <property type="match status" value="1"/>
</dbReference>
<evidence type="ECO:0000256" key="12">
    <source>
        <dbReference type="ARBA" id="ARBA00023078"/>
    </source>
</evidence>
<dbReference type="InterPro" id="IPR005953">
    <property type="entry name" value="ATP_synth_csu_bac/chlpt"/>
</dbReference>
<comment type="caution">
    <text evidence="18">Lacks conserved residue(s) required for the propagation of feature annotation.</text>
</comment>
<evidence type="ECO:0000256" key="18">
    <source>
        <dbReference type="RuleBase" id="RU004221"/>
    </source>
</evidence>
<dbReference type="Pfam" id="PF00137">
    <property type="entry name" value="ATP-synt_C"/>
    <property type="match status" value="1"/>
</dbReference>
<dbReference type="EMBL" id="CP039345">
    <property type="protein sequence ID" value="QCD78850.1"/>
    <property type="molecule type" value="Genomic_DNA"/>
</dbReference>
<dbReference type="InterPro" id="IPR020537">
    <property type="entry name" value="ATP_synth_F0_csu_DDCD_BS"/>
</dbReference>
<dbReference type="Gene3D" id="1.20.20.10">
    <property type="entry name" value="F1F0 ATP synthase subunit C"/>
    <property type="match status" value="1"/>
</dbReference>
<evidence type="ECO:0000256" key="9">
    <source>
        <dbReference type="ARBA" id="ARBA00022781"/>
    </source>
</evidence>
<dbReference type="GO" id="GO:0009535">
    <property type="term" value="C:chloroplast thylakoid membrane"/>
    <property type="evidence" value="ECO:0007669"/>
    <property type="project" value="TreeGrafter"/>
</dbReference>
<comment type="function">
    <text evidence="16">F(1)F(0) ATP synthase produces ATP from ADP in the presence of a proton or sodium gradient. F-type ATPases consist of two structural domains, F(1) containing the extramembraneous catalytic core and F(0) containing the membrane proton channel, linked together by a central stalk and a peripheral stalk. During catalysis, ATP synthesis in the catalytic domain of F(1) is coupled via a rotary mechanism of the central stalk subunits to proton translocation.</text>
</comment>
<dbReference type="HAMAP" id="MF_01396">
    <property type="entry name" value="ATP_synth_c_bact"/>
    <property type="match status" value="1"/>
</dbReference>
<evidence type="ECO:0000313" key="21">
    <source>
        <dbReference type="EMBL" id="QCD78850.1"/>
    </source>
</evidence>
<evidence type="ECO:0000256" key="3">
    <source>
        <dbReference type="ARBA" id="ARBA00006704"/>
    </source>
</evidence>
<dbReference type="GO" id="GO:0015986">
    <property type="term" value="P:proton motive force-driven ATP synthesis"/>
    <property type="evidence" value="ECO:0007669"/>
    <property type="project" value="InterPro"/>
</dbReference>
<evidence type="ECO:0000256" key="6">
    <source>
        <dbReference type="ARBA" id="ARBA00022448"/>
    </source>
</evidence>
<proteinExistence type="inferred from homology"/>
<evidence type="ECO:0000256" key="10">
    <source>
        <dbReference type="ARBA" id="ARBA00022989"/>
    </source>
</evidence>
<evidence type="ECO:0000256" key="19">
    <source>
        <dbReference type="SAM" id="MobiDB-lite"/>
    </source>
</evidence>
<dbReference type="InterPro" id="IPR038662">
    <property type="entry name" value="ATP_synth_F0_csu_sf"/>
</dbReference>
<dbReference type="InterPro" id="IPR035921">
    <property type="entry name" value="F/V-ATP_Csub_sf"/>
</dbReference>
<dbReference type="FunFam" id="1.20.20.10:FF:000001">
    <property type="entry name" value="ATP synthase subunit c, chloroplastic"/>
    <property type="match status" value="1"/>
</dbReference>
<dbReference type="GO" id="GO:0033177">
    <property type="term" value="C:proton-transporting two-sector ATPase complex, proton-transporting domain"/>
    <property type="evidence" value="ECO:0007669"/>
    <property type="project" value="InterPro"/>
</dbReference>
<dbReference type="AlphaFoldDB" id="A0A4D6KQB0"/>
<dbReference type="InterPro" id="IPR002379">
    <property type="entry name" value="ATPase_proteolipid_c-like_dom"/>
</dbReference>
<dbReference type="Proteomes" id="UP000501690">
    <property type="component" value="Linkage Group LG1"/>
</dbReference>
<dbReference type="SUPFAM" id="SSF81333">
    <property type="entry name" value="F1F0 ATP synthase subunit C"/>
    <property type="match status" value="1"/>
</dbReference>
<protein>
    <recommendedName>
        <fullName evidence="5">ATP synthase subunit C, plastid</fullName>
    </recommendedName>
    <alternativeName>
        <fullName evidence="17">ATP synthase F0 sector subunit C</fullName>
    </alternativeName>
</protein>
<name>A0A4D6KQB0_VIGUN</name>
<keyword evidence="9 18" id="KW-0375">Hydrogen ion transport</keyword>
<evidence type="ECO:0000256" key="13">
    <source>
        <dbReference type="ARBA" id="ARBA00023121"/>
    </source>
</evidence>
<keyword evidence="12" id="KW-0793">Thylakoid</keyword>
<comment type="subunit">
    <text evidence="4">F-type ATPases have 2 components, CF(1) - the catalytic core - and CF(0) - the membrane proton channel. CF(1) has five subunits: alpha(3), beta(3), gamma(1), delta(1), epsilon(1). CF(0) has three main subunits: a, b and c.</text>
</comment>